<dbReference type="Gramene" id="RZC65182">
    <property type="protein sequence ID" value="RZC65182"/>
    <property type="gene ID" value="C5167_008865"/>
</dbReference>
<dbReference type="Proteomes" id="UP000316621">
    <property type="component" value="Chromosome 6"/>
</dbReference>
<keyword evidence="2" id="KW-1185">Reference proteome</keyword>
<name>A0A4Y7JYQ1_PAPSO</name>
<sequence>MRQRIVLAFAQHDAKLPRDEQTSQPTPYTMHNPKCCEQMGNNCSLRVCYYMKSLLKGNMSTDDIQEKVHSMRPKLALKILLDNIE</sequence>
<organism evidence="1 2">
    <name type="scientific">Papaver somniferum</name>
    <name type="common">Opium poppy</name>
    <dbReference type="NCBI Taxonomy" id="3469"/>
    <lineage>
        <taxon>Eukaryota</taxon>
        <taxon>Viridiplantae</taxon>
        <taxon>Streptophyta</taxon>
        <taxon>Embryophyta</taxon>
        <taxon>Tracheophyta</taxon>
        <taxon>Spermatophyta</taxon>
        <taxon>Magnoliopsida</taxon>
        <taxon>Ranunculales</taxon>
        <taxon>Papaveraceae</taxon>
        <taxon>Papaveroideae</taxon>
        <taxon>Papaver</taxon>
    </lineage>
</organism>
<proteinExistence type="predicted"/>
<dbReference type="AlphaFoldDB" id="A0A4Y7JYQ1"/>
<protein>
    <submittedName>
        <fullName evidence="1">Uncharacterized protein</fullName>
    </submittedName>
</protein>
<evidence type="ECO:0000313" key="2">
    <source>
        <dbReference type="Proteomes" id="UP000316621"/>
    </source>
</evidence>
<accession>A0A4Y7JYQ1</accession>
<reference evidence="1 2" key="1">
    <citation type="journal article" date="2018" name="Science">
        <title>The opium poppy genome and morphinan production.</title>
        <authorList>
            <person name="Guo L."/>
            <person name="Winzer T."/>
            <person name="Yang X."/>
            <person name="Li Y."/>
            <person name="Ning Z."/>
            <person name="He Z."/>
            <person name="Teodor R."/>
            <person name="Lu Y."/>
            <person name="Bowser T.A."/>
            <person name="Graham I.A."/>
            <person name="Ye K."/>
        </authorList>
    </citation>
    <scope>NUCLEOTIDE SEQUENCE [LARGE SCALE GENOMIC DNA]</scope>
    <source>
        <strain evidence="2">cv. HN1</strain>
        <tissue evidence="1">Leaves</tissue>
    </source>
</reference>
<evidence type="ECO:0000313" key="1">
    <source>
        <dbReference type="EMBL" id="RZC65182.1"/>
    </source>
</evidence>
<gene>
    <name evidence="1" type="ORF">C5167_008865</name>
</gene>
<dbReference type="EMBL" id="CM010720">
    <property type="protein sequence ID" value="RZC65182.1"/>
    <property type="molecule type" value="Genomic_DNA"/>
</dbReference>